<reference evidence="1 2" key="1">
    <citation type="journal article" date="2015" name="Nature">
        <title>rRNA introns, odd ribosomes, and small enigmatic genomes across a large radiation of phyla.</title>
        <authorList>
            <person name="Brown C.T."/>
            <person name="Hug L.A."/>
            <person name="Thomas B.C."/>
            <person name="Sharon I."/>
            <person name="Castelle C.J."/>
            <person name="Singh A."/>
            <person name="Wilkins M.J."/>
            <person name="Williams K.H."/>
            <person name="Banfield J.F."/>
        </authorList>
    </citation>
    <scope>NUCLEOTIDE SEQUENCE [LARGE SCALE GENOMIC DNA]</scope>
</reference>
<proteinExistence type="predicted"/>
<dbReference type="Proteomes" id="UP000034050">
    <property type="component" value="Unassembled WGS sequence"/>
</dbReference>
<dbReference type="Pfam" id="PF02575">
    <property type="entry name" value="YbaB_DNA_bd"/>
    <property type="match status" value="1"/>
</dbReference>
<dbReference type="GO" id="GO:0003677">
    <property type="term" value="F:DNA binding"/>
    <property type="evidence" value="ECO:0007669"/>
    <property type="project" value="InterPro"/>
</dbReference>
<protein>
    <recommendedName>
        <fullName evidence="3">Nucleoid-associated protein</fullName>
    </recommendedName>
</protein>
<name>A0A0G1CM71_9BACT</name>
<dbReference type="STRING" id="1618446.UV61_C0008G0047"/>
<evidence type="ECO:0008006" key="3">
    <source>
        <dbReference type="Google" id="ProtNLM"/>
    </source>
</evidence>
<dbReference type="SUPFAM" id="SSF82607">
    <property type="entry name" value="YbaB-like"/>
    <property type="match status" value="1"/>
</dbReference>
<comment type="caution">
    <text evidence="1">The sequence shown here is derived from an EMBL/GenBank/DDBJ whole genome shotgun (WGS) entry which is preliminary data.</text>
</comment>
<dbReference type="InterPro" id="IPR004401">
    <property type="entry name" value="YbaB/EbfC"/>
</dbReference>
<gene>
    <name evidence="1" type="ORF">UV61_C0008G0047</name>
</gene>
<evidence type="ECO:0000313" key="2">
    <source>
        <dbReference type="Proteomes" id="UP000034050"/>
    </source>
</evidence>
<dbReference type="InterPro" id="IPR036894">
    <property type="entry name" value="YbaB-like_sf"/>
</dbReference>
<dbReference type="AlphaFoldDB" id="A0A0G1CM71"/>
<dbReference type="Gene3D" id="3.30.1310.10">
    <property type="entry name" value="Nucleoid-associated protein YbaB-like domain"/>
    <property type="match status" value="1"/>
</dbReference>
<organism evidence="1 2">
    <name type="scientific">Candidatus Gottesmanbacteria bacterium GW2011_GWB1_43_11</name>
    <dbReference type="NCBI Taxonomy" id="1618446"/>
    <lineage>
        <taxon>Bacteria</taxon>
        <taxon>Candidatus Gottesmaniibacteriota</taxon>
    </lineage>
</organism>
<evidence type="ECO:0000313" key="1">
    <source>
        <dbReference type="EMBL" id="KKS86594.1"/>
    </source>
</evidence>
<accession>A0A0G1CM71</accession>
<sequence length="90" mass="9951">MQNPLKMLGDLNKMRQQAAQIQKDLEAQEFTVERGRIKIVITGNQRVVSVFIDGQNVPEMVEILNDAIKQSQQAAASKLAAISQQMGLGQ</sequence>
<dbReference type="EMBL" id="LCFD01000008">
    <property type="protein sequence ID" value="KKS86594.1"/>
    <property type="molecule type" value="Genomic_DNA"/>
</dbReference>